<dbReference type="RefSeq" id="WP_106539629.1">
    <property type="nucleotide sequence ID" value="NZ_PYGE01000025.1"/>
</dbReference>
<reference evidence="1 2" key="1">
    <citation type="submission" date="2018-03" db="EMBL/GenBank/DDBJ databases">
        <title>Genomic Encyclopedia of Archaeal and Bacterial Type Strains, Phase II (KMG-II): from individual species to whole genera.</title>
        <authorList>
            <person name="Goeker M."/>
        </authorList>
    </citation>
    <scope>NUCLEOTIDE SEQUENCE [LARGE SCALE GENOMIC DNA]</scope>
    <source>
        <strain evidence="1 2">DSM 45211</strain>
    </source>
</reference>
<keyword evidence="2" id="KW-1185">Reference proteome</keyword>
<accession>A0A2P8DHK8</accession>
<proteinExistence type="predicted"/>
<sequence length="163" mass="17619">MADIITDGKTIVLEVPTIADLAAPTDTELGSGVELHPIMTPDGLVGFEPETADVDNSSLDSTFDTRLAGRASFSGTMLRLKKQDTAPDTVYDTLVRSYRTHIVVRRGIDVETAITSTDEVEVYPVECGEVRNLPPEANTTQRYEVPVKITSQPELRAVVASGV</sequence>
<evidence type="ECO:0008006" key="3">
    <source>
        <dbReference type="Google" id="ProtNLM"/>
    </source>
</evidence>
<dbReference type="Proteomes" id="UP000243528">
    <property type="component" value="Unassembled WGS sequence"/>
</dbReference>
<dbReference type="EMBL" id="PYGE01000025">
    <property type="protein sequence ID" value="PSK96700.1"/>
    <property type="molecule type" value="Genomic_DNA"/>
</dbReference>
<organism evidence="1 2">
    <name type="scientific">Haloactinopolyspora alba</name>
    <dbReference type="NCBI Taxonomy" id="648780"/>
    <lineage>
        <taxon>Bacteria</taxon>
        <taxon>Bacillati</taxon>
        <taxon>Actinomycetota</taxon>
        <taxon>Actinomycetes</taxon>
        <taxon>Jiangellales</taxon>
        <taxon>Jiangellaceae</taxon>
        <taxon>Haloactinopolyspora</taxon>
    </lineage>
</organism>
<name>A0A2P8DHK8_9ACTN</name>
<dbReference type="InterPro" id="IPR058009">
    <property type="entry name" value="TTP_Phage_16"/>
</dbReference>
<protein>
    <recommendedName>
        <fullName evidence="3">Major tail protein</fullName>
    </recommendedName>
</protein>
<comment type="caution">
    <text evidence="1">The sequence shown here is derived from an EMBL/GenBank/DDBJ whole genome shotgun (WGS) entry which is preliminary data.</text>
</comment>
<dbReference type="Pfam" id="PF25595">
    <property type="entry name" value="Phage_TTP_16"/>
    <property type="match status" value="1"/>
</dbReference>
<evidence type="ECO:0000313" key="2">
    <source>
        <dbReference type="Proteomes" id="UP000243528"/>
    </source>
</evidence>
<evidence type="ECO:0000313" key="1">
    <source>
        <dbReference type="EMBL" id="PSK96700.1"/>
    </source>
</evidence>
<gene>
    <name evidence="1" type="ORF">CLV30_12582</name>
</gene>
<dbReference type="AlphaFoldDB" id="A0A2P8DHK8"/>
<dbReference type="OrthoDB" id="3629220at2"/>